<organism evidence="2 3">
    <name type="scientific">Celeribacter halophilus</name>
    <dbReference type="NCBI Taxonomy" id="576117"/>
    <lineage>
        <taxon>Bacteria</taxon>
        <taxon>Pseudomonadati</taxon>
        <taxon>Pseudomonadota</taxon>
        <taxon>Alphaproteobacteria</taxon>
        <taxon>Rhodobacterales</taxon>
        <taxon>Roseobacteraceae</taxon>
        <taxon>Celeribacter</taxon>
    </lineage>
</organism>
<evidence type="ECO:0000313" key="2">
    <source>
        <dbReference type="EMBL" id="MDO6455612.1"/>
    </source>
</evidence>
<protein>
    <submittedName>
        <fullName evidence="2">Uncharacterized protein</fullName>
    </submittedName>
</protein>
<dbReference type="Proteomes" id="UP001169823">
    <property type="component" value="Unassembled WGS sequence"/>
</dbReference>
<accession>A0AAW7XMU8</accession>
<dbReference type="AlphaFoldDB" id="A0AAW7XMU8"/>
<dbReference type="RefSeq" id="WP_303493934.1">
    <property type="nucleotide sequence ID" value="NZ_JAUOPJ010000001.1"/>
</dbReference>
<reference evidence="2" key="1">
    <citation type="submission" date="2023-07" db="EMBL/GenBank/DDBJ databases">
        <title>Genome content predicts the carbon catabolic preferences of heterotrophic bacteria.</title>
        <authorList>
            <person name="Gralka M."/>
        </authorList>
    </citation>
    <scope>NUCLEOTIDE SEQUENCE</scope>
    <source>
        <strain evidence="2">I2M02</strain>
    </source>
</reference>
<evidence type="ECO:0000313" key="3">
    <source>
        <dbReference type="Proteomes" id="UP001169823"/>
    </source>
</evidence>
<proteinExistence type="predicted"/>
<comment type="caution">
    <text evidence="2">The sequence shown here is derived from an EMBL/GenBank/DDBJ whole genome shotgun (WGS) entry which is preliminary data.</text>
</comment>
<keyword evidence="1" id="KW-0472">Membrane</keyword>
<keyword evidence="1" id="KW-0812">Transmembrane</keyword>
<sequence>MQQSLRMINWAGFLGTVLRFVWTIRNIVAIFLLLCTVAYLMFSETLEQRRFMLTKFSEAQQSISVAEGKLKAAGDLAFRVPSKTGASIAPEAIVALETATRDLRTTLVAAPAPTTSIERSRAVYASTLADVLGSINLYEPGGDGERTNDVLFSLVSLEDPAKAYKKAATDYQTSVWKSFWAAF</sequence>
<name>A0AAW7XMU8_9RHOB</name>
<dbReference type="EMBL" id="JAUOPJ010000001">
    <property type="protein sequence ID" value="MDO6455612.1"/>
    <property type="molecule type" value="Genomic_DNA"/>
</dbReference>
<feature type="transmembrane region" description="Helical" evidence="1">
    <location>
        <begin position="20"/>
        <end position="42"/>
    </location>
</feature>
<gene>
    <name evidence="2" type="ORF">Q4494_00855</name>
</gene>
<keyword evidence="1" id="KW-1133">Transmembrane helix</keyword>
<evidence type="ECO:0000256" key="1">
    <source>
        <dbReference type="SAM" id="Phobius"/>
    </source>
</evidence>